<sequence>MQLLWVDSAQPAHLTVPAQYSRPRTLAPLPDRGPLASVLPFCGAPVATVPPSVTGGAHIVIPQLAQQTAEVRSWISMDLGRMVGFGPGYKTVPGRASKSS</sequence>
<dbReference type="AlphaFoldDB" id="C4J621"/>
<proteinExistence type="evidence at transcript level"/>
<protein>
    <submittedName>
        <fullName evidence="1">Uncharacterized protein</fullName>
    </submittedName>
</protein>
<reference evidence="1" key="2">
    <citation type="submission" date="2012-06" db="EMBL/GenBank/DDBJ databases">
        <authorList>
            <person name="Yu Y."/>
            <person name="Currie J."/>
            <person name="Lomeli R."/>
            <person name="Angelova A."/>
            <person name="Collura K."/>
            <person name="Wissotski M."/>
            <person name="Campos D."/>
            <person name="Kudrna D."/>
            <person name="Golser W."/>
            <person name="Ashely E."/>
            <person name="Descour A."/>
            <person name="Fernandes J."/>
            <person name="Soderlund C."/>
            <person name="Walbot V."/>
        </authorList>
    </citation>
    <scope>NUCLEOTIDE SEQUENCE</scope>
    <source>
        <strain evidence="1">B73</strain>
    </source>
</reference>
<accession>C4J621</accession>
<organism evidence="1">
    <name type="scientific">Zea mays</name>
    <name type="common">Maize</name>
    <dbReference type="NCBI Taxonomy" id="4577"/>
    <lineage>
        <taxon>Eukaryota</taxon>
        <taxon>Viridiplantae</taxon>
        <taxon>Streptophyta</taxon>
        <taxon>Embryophyta</taxon>
        <taxon>Tracheophyta</taxon>
        <taxon>Spermatophyta</taxon>
        <taxon>Magnoliopsida</taxon>
        <taxon>Liliopsida</taxon>
        <taxon>Poales</taxon>
        <taxon>Poaceae</taxon>
        <taxon>PACMAD clade</taxon>
        <taxon>Panicoideae</taxon>
        <taxon>Andropogonodae</taxon>
        <taxon>Andropogoneae</taxon>
        <taxon>Tripsacinae</taxon>
        <taxon>Zea</taxon>
    </lineage>
</organism>
<reference evidence="1" key="1">
    <citation type="journal article" date="2009" name="PLoS Genet.">
        <title>Sequencing, mapping, and analysis of 27,455 maize full-length cDNAs.</title>
        <authorList>
            <person name="Soderlund C."/>
            <person name="Descour A."/>
            <person name="Kudrna D."/>
            <person name="Bomhoff M."/>
            <person name="Boyd L."/>
            <person name="Currie J."/>
            <person name="Angelova A."/>
            <person name="Collura K."/>
            <person name="Wissotski M."/>
            <person name="Ashley E."/>
            <person name="Morrow D."/>
            <person name="Fernandes J."/>
            <person name="Walbot V."/>
            <person name="Yu Y."/>
        </authorList>
    </citation>
    <scope>NUCLEOTIDE SEQUENCE</scope>
    <source>
        <strain evidence="1">B73</strain>
    </source>
</reference>
<name>C4J621_MAIZE</name>
<dbReference type="EMBL" id="BT086268">
    <property type="protein sequence ID" value="ACR36621.1"/>
    <property type="molecule type" value="mRNA"/>
</dbReference>
<evidence type="ECO:0000313" key="1">
    <source>
        <dbReference type="EMBL" id="ACR36621.1"/>
    </source>
</evidence>